<dbReference type="AlphaFoldDB" id="A0AAV6JST5"/>
<protein>
    <submittedName>
        <fullName evidence="2">Uncharacterized protein</fullName>
    </submittedName>
</protein>
<sequence length="102" mass="11192">MVPQQSPSLFLGVIQILTSWKVDVVCAIFNLICECVSATLEQVAKDRLMYIWVGFACALAAVGFAVGEVLWMKQNKIRIGFLDLVGFLAAILQILSFGIQVV</sequence>
<comment type="caution">
    <text evidence="2">The sequence shown here is derived from an EMBL/GenBank/DDBJ whole genome shotgun (WGS) entry which is preliminary data.</text>
</comment>
<accession>A0AAV6JST5</accession>
<evidence type="ECO:0000313" key="3">
    <source>
        <dbReference type="Proteomes" id="UP000823749"/>
    </source>
</evidence>
<organism evidence="2 3">
    <name type="scientific">Rhododendron griersonianum</name>
    <dbReference type="NCBI Taxonomy" id="479676"/>
    <lineage>
        <taxon>Eukaryota</taxon>
        <taxon>Viridiplantae</taxon>
        <taxon>Streptophyta</taxon>
        <taxon>Embryophyta</taxon>
        <taxon>Tracheophyta</taxon>
        <taxon>Spermatophyta</taxon>
        <taxon>Magnoliopsida</taxon>
        <taxon>eudicotyledons</taxon>
        <taxon>Gunneridae</taxon>
        <taxon>Pentapetalae</taxon>
        <taxon>asterids</taxon>
        <taxon>Ericales</taxon>
        <taxon>Ericaceae</taxon>
        <taxon>Ericoideae</taxon>
        <taxon>Rhodoreae</taxon>
        <taxon>Rhododendron</taxon>
    </lineage>
</organism>
<dbReference type="EMBL" id="JACTNZ010000006">
    <property type="protein sequence ID" value="KAG5543074.1"/>
    <property type="molecule type" value="Genomic_DNA"/>
</dbReference>
<evidence type="ECO:0000313" key="2">
    <source>
        <dbReference type="EMBL" id="KAG5543074.1"/>
    </source>
</evidence>
<reference evidence="2 3" key="1">
    <citation type="submission" date="2020-08" db="EMBL/GenBank/DDBJ databases">
        <title>Plant Genome Project.</title>
        <authorList>
            <person name="Zhang R.-G."/>
        </authorList>
    </citation>
    <scope>NUCLEOTIDE SEQUENCE [LARGE SCALE GENOMIC DNA]</scope>
    <source>
        <strain evidence="2">WSP0</strain>
        <tissue evidence="2">Leaf</tissue>
    </source>
</reference>
<keyword evidence="1" id="KW-0472">Membrane</keyword>
<feature type="transmembrane region" description="Helical" evidence="1">
    <location>
        <begin position="49"/>
        <end position="72"/>
    </location>
</feature>
<feature type="transmembrane region" description="Helical" evidence="1">
    <location>
        <begin position="79"/>
        <end position="99"/>
    </location>
</feature>
<dbReference type="Proteomes" id="UP000823749">
    <property type="component" value="Chromosome 6"/>
</dbReference>
<name>A0AAV6JST5_9ERIC</name>
<keyword evidence="1" id="KW-0812">Transmembrane</keyword>
<proteinExistence type="predicted"/>
<gene>
    <name evidence="2" type="ORF">RHGRI_015982</name>
</gene>
<keyword evidence="3" id="KW-1185">Reference proteome</keyword>
<keyword evidence="1" id="KW-1133">Transmembrane helix</keyword>
<evidence type="ECO:0000256" key="1">
    <source>
        <dbReference type="SAM" id="Phobius"/>
    </source>
</evidence>